<dbReference type="Proteomes" id="UP001497700">
    <property type="component" value="Unassembled WGS sequence"/>
</dbReference>
<dbReference type="EMBL" id="MU393421">
    <property type="protein sequence ID" value="KAI4871158.1"/>
    <property type="molecule type" value="Genomic_DNA"/>
</dbReference>
<comment type="caution">
    <text evidence="1">The sequence shown here is derived from an EMBL/GenBank/DDBJ whole genome shotgun (WGS) entry which is preliminary data.</text>
</comment>
<keyword evidence="2" id="KW-1185">Reference proteome</keyword>
<organism evidence="1 2">
    <name type="scientific">Hypoxylon rubiginosum</name>
    <dbReference type="NCBI Taxonomy" id="110542"/>
    <lineage>
        <taxon>Eukaryota</taxon>
        <taxon>Fungi</taxon>
        <taxon>Dikarya</taxon>
        <taxon>Ascomycota</taxon>
        <taxon>Pezizomycotina</taxon>
        <taxon>Sordariomycetes</taxon>
        <taxon>Xylariomycetidae</taxon>
        <taxon>Xylariales</taxon>
        <taxon>Hypoxylaceae</taxon>
        <taxon>Hypoxylon</taxon>
    </lineage>
</organism>
<name>A0ACB9ZI24_9PEZI</name>
<accession>A0ACB9ZI24</accession>
<reference evidence="1 2" key="1">
    <citation type="journal article" date="2022" name="New Phytol.">
        <title>Ecological generalism drives hyperdiversity of secondary metabolite gene clusters in xylarialean endophytes.</title>
        <authorList>
            <person name="Franco M.E.E."/>
            <person name="Wisecaver J.H."/>
            <person name="Arnold A.E."/>
            <person name="Ju Y.M."/>
            <person name="Slot J.C."/>
            <person name="Ahrendt S."/>
            <person name="Moore L.P."/>
            <person name="Eastman K.E."/>
            <person name="Scott K."/>
            <person name="Konkel Z."/>
            <person name="Mondo S.J."/>
            <person name="Kuo A."/>
            <person name="Hayes R.D."/>
            <person name="Haridas S."/>
            <person name="Andreopoulos B."/>
            <person name="Riley R."/>
            <person name="LaButti K."/>
            <person name="Pangilinan J."/>
            <person name="Lipzen A."/>
            <person name="Amirebrahimi M."/>
            <person name="Yan J."/>
            <person name="Adam C."/>
            <person name="Keymanesh K."/>
            <person name="Ng V."/>
            <person name="Louie K."/>
            <person name="Northen T."/>
            <person name="Drula E."/>
            <person name="Henrissat B."/>
            <person name="Hsieh H.M."/>
            <person name="Youens-Clark K."/>
            <person name="Lutzoni F."/>
            <person name="Miadlikowska J."/>
            <person name="Eastwood D.C."/>
            <person name="Hamelin R.C."/>
            <person name="Grigoriev I.V."/>
            <person name="U'Ren J.M."/>
        </authorList>
    </citation>
    <scope>NUCLEOTIDE SEQUENCE [LARGE SCALE GENOMIC DNA]</scope>
    <source>
        <strain evidence="1 2">CBS 119005</strain>
    </source>
</reference>
<gene>
    <name evidence="1" type="ORF">F4820DRAFT_463358</name>
</gene>
<evidence type="ECO:0000313" key="2">
    <source>
        <dbReference type="Proteomes" id="UP001497700"/>
    </source>
</evidence>
<proteinExistence type="predicted"/>
<evidence type="ECO:0000313" key="1">
    <source>
        <dbReference type="EMBL" id="KAI4871158.1"/>
    </source>
</evidence>
<sequence length="176" mass="19382">MKIPTFLILAFGAITGLSVQLSEDIPDGLFTADFSTGNLTNLEMLALYEPTEPADIDNETAPITRLALPISQISCNRFFNLNGADYEASLRILQGYCSSEPTVKTYGILGFKVRNSVAYMCNYGKPIECLSSELTTDMLTLDSWCNDHTLAGFVWHRGVQKTYGRSLLSQSICGNM</sequence>
<protein>
    <submittedName>
        <fullName evidence="1">Uncharacterized protein</fullName>
    </submittedName>
</protein>